<accession>A0A895YJW5</accession>
<feature type="compositionally biased region" description="Pro residues" evidence="1">
    <location>
        <begin position="676"/>
        <end position="685"/>
    </location>
</feature>
<organism evidence="3 4">
    <name type="scientific">Natronosporangium hydrolyticum</name>
    <dbReference type="NCBI Taxonomy" id="2811111"/>
    <lineage>
        <taxon>Bacteria</taxon>
        <taxon>Bacillati</taxon>
        <taxon>Actinomycetota</taxon>
        <taxon>Actinomycetes</taxon>
        <taxon>Micromonosporales</taxon>
        <taxon>Micromonosporaceae</taxon>
        <taxon>Natronosporangium</taxon>
    </lineage>
</organism>
<keyword evidence="4" id="KW-1185">Reference proteome</keyword>
<proteinExistence type="predicted"/>
<feature type="region of interest" description="Disordered" evidence="1">
    <location>
        <begin position="653"/>
        <end position="725"/>
    </location>
</feature>
<dbReference type="PROSITE" id="PS50800">
    <property type="entry name" value="SAP"/>
    <property type="match status" value="1"/>
</dbReference>
<dbReference type="InterPro" id="IPR003034">
    <property type="entry name" value="SAP_dom"/>
</dbReference>
<dbReference type="AlphaFoldDB" id="A0A895YJW5"/>
<keyword evidence="3" id="KW-0347">Helicase</keyword>
<evidence type="ECO:0000259" key="2">
    <source>
        <dbReference type="PROSITE" id="PS50800"/>
    </source>
</evidence>
<feature type="compositionally biased region" description="Low complexity" evidence="1">
    <location>
        <begin position="691"/>
        <end position="704"/>
    </location>
</feature>
<dbReference type="RefSeq" id="WP_239677814.1">
    <property type="nucleotide sequence ID" value="NZ_CP070499.1"/>
</dbReference>
<dbReference type="Proteomes" id="UP000662857">
    <property type="component" value="Chromosome"/>
</dbReference>
<name>A0A895YJW5_9ACTN</name>
<dbReference type="KEGG" id="nhy:JQS43_04600"/>
<keyword evidence="3" id="KW-0547">Nucleotide-binding</keyword>
<evidence type="ECO:0000256" key="1">
    <source>
        <dbReference type="SAM" id="MobiDB-lite"/>
    </source>
</evidence>
<gene>
    <name evidence="3" type="ORF">JQS43_04600</name>
</gene>
<dbReference type="InterPro" id="IPR026881">
    <property type="entry name" value="WYL_dom"/>
</dbReference>
<evidence type="ECO:0000313" key="3">
    <source>
        <dbReference type="EMBL" id="QSB15633.1"/>
    </source>
</evidence>
<dbReference type="Pfam" id="PF13280">
    <property type="entry name" value="WYL"/>
    <property type="match status" value="1"/>
</dbReference>
<dbReference type="GO" id="GO:0004386">
    <property type="term" value="F:helicase activity"/>
    <property type="evidence" value="ECO:0007669"/>
    <property type="project" value="UniProtKB-KW"/>
</dbReference>
<feature type="domain" description="SAP" evidence="2">
    <location>
        <begin position="139"/>
        <end position="173"/>
    </location>
</feature>
<dbReference type="Pfam" id="PF13625">
    <property type="entry name" value="Helicase_C_3"/>
    <property type="match status" value="1"/>
</dbReference>
<protein>
    <submittedName>
        <fullName evidence="3">Helicase-associated domain-containing protein</fullName>
    </submittedName>
</protein>
<reference evidence="3" key="1">
    <citation type="submission" date="2021-02" db="EMBL/GenBank/DDBJ databases">
        <title>Natrosporangium hydrolyticum gen. nov., sp. nov, a haloalkaliphilic actinobacterium from a soda solonchak soil.</title>
        <authorList>
            <person name="Sorokin D.Y."/>
            <person name="Khijniak T.V."/>
            <person name="Zakharycheva A.P."/>
            <person name="Boueva O.V."/>
            <person name="Ariskina E.V."/>
            <person name="Hahnke R.L."/>
            <person name="Bunk B."/>
            <person name="Sproer C."/>
            <person name="Schumann P."/>
            <person name="Evtushenko L.I."/>
            <person name="Kublanov I.V."/>
        </authorList>
    </citation>
    <scope>NUCLEOTIDE SEQUENCE</scope>
    <source>
        <strain evidence="3">DSM 106523</strain>
    </source>
</reference>
<keyword evidence="3" id="KW-0067">ATP-binding</keyword>
<evidence type="ECO:0000313" key="4">
    <source>
        <dbReference type="Proteomes" id="UP000662857"/>
    </source>
</evidence>
<dbReference type="EMBL" id="CP070499">
    <property type="protein sequence ID" value="QSB15633.1"/>
    <property type="molecule type" value="Genomic_DNA"/>
</dbReference>
<keyword evidence="3" id="KW-0378">Hydrolase</keyword>
<dbReference type="InterPro" id="IPR032830">
    <property type="entry name" value="XPB/Ssl2_N"/>
</dbReference>
<sequence>MAATFADWLCSRSPAQLTTLLTHRPEGSLPPAPTNLLELADRLAHPSTVAAALRRLPTPAIQVVEVLQLLEPDGGDPAALADWLGRPTDDADLAAALDRLADAGLAWFDPGAGVLRMVEPCYRAFSAPLGLGLPAATLLTRYPVEQLRPIARALGLPASGRAKQLVTSISTALADPGQIQRILDNAEPAVRAELLRLDQAGPEPSHAHGWYTSPRLASELVWAAQHGLVLTDPWGSHQLPREVGLALRGPDWRAPFSPHHPTVPLSTVAPEIVSNEAGAVSGIALQSLDAVLDTVAETPPVMLKSGGVGVKELRRLAKATQLTTPVVRLWLEVAYEAELLTVVPDRSGGGELLPSARYDQWADHAPADRLAALLPAWLALPASPMLDPDVIGEKPPPALIRDHRGPVAALARHLLLTFLGTLPSGQAVRDPQALTEPVRWLAPLRLPPDPMTTELIAAAWREASHLGAVAHGAATVLVAPLHAGSPAELADAYRELLPPTSTEAVFQADLTAVVPGVPDPELARLLDDAADRESGGGATTWRFTAGSVRRALDTGHQPALLLDQLTGRAVGNALPQPLTYLVHDIARRHGKIRVREASSVLRVEDEALAAELAGAKALKALRLTTIAPGVLTAAAPPAEVLAALRTAGYAPVGESADGVPQFGRPPQRRAPEPRRGQPPHPLPGPREPESPESLARRLLAAPLPTSAPRPRSPGASAARGRRPDLSSRLASAANHLTKAERRLLETALTTGDPVTISYTDAQGRTSMRVIDSAELDGGHLFAWCHLREDERMFALARIEAVEPAPYGLFEDADSD</sequence>